<dbReference type="SMART" id="SM00490">
    <property type="entry name" value="HELICc"/>
    <property type="match status" value="1"/>
</dbReference>
<evidence type="ECO:0000259" key="2">
    <source>
        <dbReference type="PROSITE" id="PS51192"/>
    </source>
</evidence>
<dbReference type="EMBL" id="MN448290">
    <property type="protein sequence ID" value="QFG74768.1"/>
    <property type="molecule type" value="Genomic_DNA"/>
</dbReference>
<dbReference type="GO" id="GO:0006281">
    <property type="term" value="P:DNA repair"/>
    <property type="evidence" value="ECO:0007669"/>
    <property type="project" value="TreeGrafter"/>
</dbReference>
<evidence type="ECO:0000313" key="4">
    <source>
        <dbReference type="EMBL" id="QFG74768.1"/>
    </source>
</evidence>
<dbReference type="PANTHER" id="PTHR45766:SF6">
    <property type="entry name" value="SWI_SNF-RELATED MATRIX-ASSOCIATED ACTIN-DEPENDENT REGULATOR OF CHROMATIN SUBFAMILY A-LIKE PROTEIN 1"/>
    <property type="match status" value="1"/>
</dbReference>
<keyword evidence="4" id="KW-0067">ATP-binding</keyword>
<reference evidence="4" key="1">
    <citation type="journal article" date="2019" name="Philos. Trans. R. Soc. Lond., B, Biol. Sci.">
        <title>Targeted metagenomic recovery of four divergent viruses reveals shared and distinctive characteristics of giant viruses of marine eukaryotes.</title>
        <authorList>
            <person name="Needham D.M."/>
            <person name="Poirier C."/>
            <person name="Hehenberger E."/>
            <person name="Jimenez V."/>
            <person name="Swalwell J.E."/>
            <person name="Santoro A.E."/>
            <person name="Worden A.Z."/>
        </authorList>
    </citation>
    <scope>NUCLEOTIDE SEQUENCE</scope>
    <source>
        <strain evidence="4">MPacV-611</strain>
    </source>
</reference>
<dbReference type="CDD" id="cd18793">
    <property type="entry name" value="SF2_C_SNF"/>
    <property type="match status" value="1"/>
</dbReference>
<evidence type="ECO:0000256" key="1">
    <source>
        <dbReference type="ARBA" id="ARBA00022801"/>
    </source>
</evidence>
<protein>
    <submittedName>
        <fullName evidence="4">Helicase</fullName>
    </submittedName>
</protein>
<proteinExistence type="predicted"/>
<dbReference type="GO" id="GO:0031297">
    <property type="term" value="P:replication fork processing"/>
    <property type="evidence" value="ECO:0007669"/>
    <property type="project" value="TreeGrafter"/>
</dbReference>
<evidence type="ECO:0000259" key="3">
    <source>
        <dbReference type="PROSITE" id="PS51194"/>
    </source>
</evidence>
<dbReference type="Pfam" id="PF00271">
    <property type="entry name" value="Helicase_C"/>
    <property type="match status" value="1"/>
</dbReference>
<dbReference type="SUPFAM" id="SSF52540">
    <property type="entry name" value="P-loop containing nucleoside triphosphate hydrolases"/>
    <property type="match status" value="2"/>
</dbReference>
<dbReference type="InterPro" id="IPR001650">
    <property type="entry name" value="Helicase_C-like"/>
</dbReference>
<dbReference type="InterPro" id="IPR000330">
    <property type="entry name" value="SNF2_N"/>
</dbReference>
<dbReference type="InterPro" id="IPR014001">
    <property type="entry name" value="Helicase_ATP-bd"/>
</dbReference>
<keyword evidence="4" id="KW-0547">Nucleotide-binding</keyword>
<dbReference type="InterPro" id="IPR049730">
    <property type="entry name" value="SNF2/RAD54-like_C"/>
</dbReference>
<dbReference type="GO" id="GO:0004386">
    <property type="term" value="F:helicase activity"/>
    <property type="evidence" value="ECO:0007669"/>
    <property type="project" value="UniProtKB-KW"/>
</dbReference>
<dbReference type="GO" id="GO:0016787">
    <property type="term" value="F:hydrolase activity"/>
    <property type="evidence" value="ECO:0007669"/>
    <property type="project" value="UniProtKB-KW"/>
</dbReference>
<dbReference type="PROSITE" id="PS51192">
    <property type="entry name" value="HELICASE_ATP_BIND_1"/>
    <property type="match status" value="1"/>
</dbReference>
<dbReference type="GO" id="GO:0005524">
    <property type="term" value="F:ATP binding"/>
    <property type="evidence" value="ECO:0007669"/>
    <property type="project" value="InterPro"/>
</dbReference>
<keyword evidence="1" id="KW-0378">Hydrolase</keyword>
<name>A0A5J6VLF1_9VIRU</name>
<feature type="domain" description="Helicase C-terminal" evidence="3">
    <location>
        <begin position="466"/>
        <end position="631"/>
    </location>
</feature>
<dbReference type="Gene3D" id="3.40.50.300">
    <property type="entry name" value="P-loop containing nucleotide triphosphate hydrolases"/>
    <property type="match status" value="2"/>
</dbReference>
<accession>A0A5J6VLF1</accession>
<dbReference type="InterPro" id="IPR027417">
    <property type="entry name" value="P-loop_NTPase"/>
</dbReference>
<sequence length="775" mass="91575">MSQNIDLEKNGKIFPSWVLFNFDKFELPEIIRKEGEDPCNVQMKKEITLYQNFLGQFLNYRSPFKDILVYHGLGSGKTVSAINIYNVLFNYTPKWNVFLLIKASLKDDPWLKDLNDWLEPRDKEKRLKNIYFVNYDSPYADRSFLETVKKADSSKANLYIFDEVHNFIRNVYNNISSKKGKRAQIIYDYIQQEKKDDNSVRIVLLSATPVVNNPYEFALIYNLLRPGIFPTNEAIFNQIYISTSNYATLNKQKKNQFQRRIMGLTSYYIGATPDKYALRNVEYINVVMEKYQEEIYNYFESVEEEKEKIRRKMSRGKVGDDMSTYASYTRQACNFVFPNLDGRVNGEKRPRPGQFKISTSDAVKIDEGRGDKSKIKKNLDLNAYVNEVKVYIIKLIEHFKELHRKDKDKNFTLKNDVKIFLEKYKKNVKQFIENEKHSNLLNEFIKLSPKMVYIIFYSLSSKGPVLIYSNYVQMEGLQVLKIYMEFFGYISFDKDVEYNLNDNQKNFPKDNYRYIEFHGGIEKSIREKNRNLFNKKSNKHGKLIKIILLSPAGAEGINLRNVRQVHILEPYWNEVRIEQVIGRAIRQCHHSDLPMEERKVTVYRYKMIRSSRKITSDEMMENISRKKNNLLISFIEAVKEVSVDCELFKAHNMMGSKYSCFKFEEDSLFDKNLGPAFDFNYDYDNKMDDGSNSVNSSKIKIKTRKIKAVKKINDNNYSKVQHVWYYDKSHTVYDYDLYYPIGKLQVDENNVPVKLESDIYIIDKLIQIPTFKLFN</sequence>
<feature type="domain" description="Helicase ATP-binding" evidence="2">
    <location>
        <begin position="58"/>
        <end position="227"/>
    </location>
</feature>
<dbReference type="PROSITE" id="PS51194">
    <property type="entry name" value="HELICASE_CTER"/>
    <property type="match status" value="1"/>
</dbReference>
<dbReference type="PANTHER" id="PTHR45766">
    <property type="entry name" value="DNA ANNEALING HELICASE AND ENDONUCLEASE ZRANB3 FAMILY MEMBER"/>
    <property type="match status" value="1"/>
</dbReference>
<keyword evidence="4" id="KW-0347">Helicase</keyword>
<dbReference type="Pfam" id="PF00176">
    <property type="entry name" value="SNF2-rel_dom"/>
    <property type="match status" value="1"/>
</dbReference>
<organism evidence="4">
    <name type="scientific">Megaviridae environmental sample</name>
    <dbReference type="NCBI Taxonomy" id="1737588"/>
    <lineage>
        <taxon>Viruses</taxon>
        <taxon>Varidnaviria</taxon>
        <taxon>Bamfordvirae</taxon>
        <taxon>Nucleocytoviricota</taxon>
        <taxon>Megaviricetes</taxon>
        <taxon>Imitervirales</taxon>
        <taxon>Mimiviridae</taxon>
        <taxon>environmental samples</taxon>
    </lineage>
</organism>